<dbReference type="EMBL" id="CH476608">
    <property type="protein sequence ID" value="EAU29826.1"/>
    <property type="molecule type" value="Genomic_DNA"/>
</dbReference>
<sequence length="128" mass="15271">MSLIGTGMVDLDGLEETRRRDERRRREKMKDEKGERREKKRRRRKMEDRRKREDGDRYEDAVVDHWTAVNSVQKGNGSIKSSRVVGILEKRGRIFASDQIRGSSIGWILERNNHRLVKIIRKIKEKIK</sequence>
<dbReference type="Proteomes" id="UP000007963">
    <property type="component" value="Unassembled WGS sequence"/>
</dbReference>
<dbReference type="HOGENOM" id="CLU_1959138_0_0_1"/>
<organism evidence="2 3">
    <name type="scientific">Aspergillus terreus (strain NIH 2624 / FGSC A1156)</name>
    <dbReference type="NCBI Taxonomy" id="341663"/>
    <lineage>
        <taxon>Eukaryota</taxon>
        <taxon>Fungi</taxon>
        <taxon>Dikarya</taxon>
        <taxon>Ascomycota</taxon>
        <taxon>Pezizomycotina</taxon>
        <taxon>Eurotiomycetes</taxon>
        <taxon>Eurotiomycetidae</taxon>
        <taxon>Eurotiales</taxon>
        <taxon>Aspergillaceae</taxon>
        <taxon>Aspergillus</taxon>
        <taxon>Aspergillus subgen. Circumdati</taxon>
    </lineage>
</organism>
<dbReference type="GeneID" id="4354140"/>
<evidence type="ECO:0000313" key="2">
    <source>
        <dbReference type="EMBL" id="EAU29826.1"/>
    </source>
</evidence>
<dbReference type="AlphaFoldDB" id="Q0C9J9"/>
<feature type="region of interest" description="Disordered" evidence="1">
    <location>
        <begin position="1"/>
        <end position="58"/>
    </location>
</feature>
<evidence type="ECO:0000256" key="1">
    <source>
        <dbReference type="SAM" id="MobiDB-lite"/>
    </source>
</evidence>
<gene>
    <name evidence="2" type="ORF">ATEG_09635</name>
</gene>
<feature type="compositionally biased region" description="Basic and acidic residues" evidence="1">
    <location>
        <begin position="45"/>
        <end position="58"/>
    </location>
</feature>
<evidence type="ECO:0000313" key="3">
    <source>
        <dbReference type="Proteomes" id="UP000007963"/>
    </source>
</evidence>
<reference evidence="3" key="1">
    <citation type="submission" date="2005-09" db="EMBL/GenBank/DDBJ databases">
        <title>Annotation of the Aspergillus terreus NIH2624 genome.</title>
        <authorList>
            <person name="Birren B.W."/>
            <person name="Lander E.S."/>
            <person name="Galagan J.E."/>
            <person name="Nusbaum C."/>
            <person name="Devon K."/>
            <person name="Henn M."/>
            <person name="Ma L.-J."/>
            <person name="Jaffe D.B."/>
            <person name="Butler J."/>
            <person name="Alvarez P."/>
            <person name="Gnerre S."/>
            <person name="Grabherr M."/>
            <person name="Kleber M."/>
            <person name="Mauceli E.W."/>
            <person name="Brockman W."/>
            <person name="Rounsley S."/>
            <person name="Young S.K."/>
            <person name="LaButti K."/>
            <person name="Pushparaj V."/>
            <person name="DeCaprio D."/>
            <person name="Crawford M."/>
            <person name="Koehrsen M."/>
            <person name="Engels R."/>
            <person name="Montgomery P."/>
            <person name="Pearson M."/>
            <person name="Howarth C."/>
            <person name="Larson L."/>
            <person name="Luoma S."/>
            <person name="White J."/>
            <person name="Alvarado L."/>
            <person name="Kodira C.D."/>
            <person name="Zeng Q."/>
            <person name="Oleary S."/>
            <person name="Yandava C."/>
            <person name="Denning D.W."/>
            <person name="Nierman W.C."/>
            <person name="Milne T."/>
            <person name="Madden K."/>
        </authorList>
    </citation>
    <scope>NUCLEOTIDE SEQUENCE [LARGE SCALE GENOMIC DNA]</scope>
    <source>
        <strain evidence="3">NIH 2624 / FGSC A1156</strain>
    </source>
</reference>
<proteinExistence type="predicted"/>
<protein>
    <submittedName>
        <fullName evidence="2">Uncharacterized protein</fullName>
    </submittedName>
</protein>
<name>Q0C9J9_ASPTN</name>
<accession>Q0C9J9</accession>
<dbReference type="RefSeq" id="XP_001218257.1">
    <property type="nucleotide sequence ID" value="XM_001218256.1"/>
</dbReference>
<dbReference type="VEuPathDB" id="FungiDB:ATEG_09635"/>
<feature type="compositionally biased region" description="Basic and acidic residues" evidence="1">
    <location>
        <begin position="28"/>
        <end position="37"/>
    </location>
</feature>